<accession>A0A3S1D2M8</accession>
<dbReference type="EMBL" id="RIAR02000001">
    <property type="protein sequence ID" value="NSL85652.1"/>
    <property type="molecule type" value="Genomic_DNA"/>
</dbReference>
<dbReference type="InterPro" id="IPR004410">
    <property type="entry name" value="Malonyl_CoA-ACP_transAc_FabD"/>
</dbReference>
<name>A0A3S1D2M8_9BACT</name>
<dbReference type="PIRSF" id="PIRSF000446">
    <property type="entry name" value="Mct"/>
    <property type="match status" value="1"/>
</dbReference>
<protein>
    <recommendedName>
        <fullName evidence="2 6">Malonyl CoA-acyl carrier protein transacylase</fullName>
        <ecNumber evidence="1 6">2.3.1.39</ecNumber>
    </recommendedName>
</protein>
<dbReference type="SUPFAM" id="SSF55048">
    <property type="entry name" value="Probable ACP-binding domain of malonyl-CoA ACP transacylase"/>
    <property type="match status" value="1"/>
</dbReference>
<dbReference type="InterPro" id="IPR024925">
    <property type="entry name" value="Malonyl_CoA-ACP_transAc"/>
</dbReference>
<evidence type="ECO:0000256" key="4">
    <source>
        <dbReference type="ARBA" id="ARBA00023315"/>
    </source>
</evidence>
<dbReference type="InterPro" id="IPR050858">
    <property type="entry name" value="Mal-CoA-ACP_Trans/PKS_FabD"/>
</dbReference>
<evidence type="ECO:0000256" key="3">
    <source>
        <dbReference type="ARBA" id="ARBA00022679"/>
    </source>
</evidence>
<evidence type="ECO:0000313" key="8">
    <source>
        <dbReference type="Proteomes" id="UP000281028"/>
    </source>
</evidence>
<dbReference type="PANTHER" id="PTHR42681:SF1">
    <property type="entry name" value="MALONYL-COA-ACYL CARRIER PROTEIN TRANSACYLASE, MITOCHONDRIAL"/>
    <property type="match status" value="1"/>
</dbReference>
<dbReference type="GO" id="GO:0005829">
    <property type="term" value="C:cytosol"/>
    <property type="evidence" value="ECO:0007669"/>
    <property type="project" value="TreeGrafter"/>
</dbReference>
<dbReference type="NCBIfam" id="TIGR00128">
    <property type="entry name" value="fabD"/>
    <property type="match status" value="1"/>
</dbReference>
<proteinExistence type="inferred from homology"/>
<dbReference type="SMART" id="SM00827">
    <property type="entry name" value="PKS_AT"/>
    <property type="match status" value="1"/>
</dbReference>
<comment type="similarity">
    <text evidence="6">Belongs to the fabD family.</text>
</comment>
<dbReference type="InterPro" id="IPR016036">
    <property type="entry name" value="Malonyl_transacylase_ACP-bd"/>
</dbReference>
<comment type="caution">
    <text evidence="7">The sequence shown here is derived from an EMBL/GenBank/DDBJ whole genome shotgun (WGS) entry which is preliminary data.</text>
</comment>
<dbReference type="Gene3D" id="3.40.366.10">
    <property type="entry name" value="Malonyl-Coenzyme A Acyl Carrier Protein, domain 2"/>
    <property type="match status" value="1"/>
</dbReference>
<dbReference type="InterPro" id="IPR001227">
    <property type="entry name" value="Ac_transferase_dom_sf"/>
</dbReference>
<evidence type="ECO:0000256" key="5">
    <source>
        <dbReference type="ARBA" id="ARBA00048462"/>
    </source>
</evidence>
<dbReference type="Gene3D" id="3.30.70.250">
    <property type="entry name" value="Malonyl-CoA ACP transacylase, ACP-binding"/>
    <property type="match status" value="1"/>
</dbReference>
<dbReference type="PANTHER" id="PTHR42681">
    <property type="entry name" value="MALONYL-COA-ACYL CARRIER PROTEIN TRANSACYLASE, MITOCHONDRIAL"/>
    <property type="match status" value="1"/>
</dbReference>
<dbReference type="GO" id="GO:0004314">
    <property type="term" value="F:[acyl-carrier-protein] S-malonyltransferase activity"/>
    <property type="evidence" value="ECO:0007669"/>
    <property type="project" value="UniProtKB-EC"/>
</dbReference>
<dbReference type="GO" id="GO:0006633">
    <property type="term" value="P:fatty acid biosynthetic process"/>
    <property type="evidence" value="ECO:0007669"/>
    <property type="project" value="TreeGrafter"/>
</dbReference>
<dbReference type="InterPro" id="IPR014043">
    <property type="entry name" value="Acyl_transferase_dom"/>
</dbReference>
<dbReference type="InterPro" id="IPR016035">
    <property type="entry name" value="Acyl_Trfase/lysoPLipase"/>
</dbReference>
<comment type="catalytic activity">
    <reaction evidence="5 6">
        <text>holo-[ACP] + malonyl-CoA = malonyl-[ACP] + CoA</text>
        <dbReference type="Rhea" id="RHEA:41792"/>
        <dbReference type="Rhea" id="RHEA-COMP:9623"/>
        <dbReference type="Rhea" id="RHEA-COMP:9685"/>
        <dbReference type="ChEBI" id="CHEBI:57287"/>
        <dbReference type="ChEBI" id="CHEBI:57384"/>
        <dbReference type="ChEBI" id="CHEBI:64479"/>
        <dbReference type="ChEBI" id="CHEBI:78449"/>
        <dbReference type="EC" id="2.3.1.39"/>
    </reaction>
</comment>
<evidence type="ECO:0000256" key="6">
    <source>
        <dbReference type="PIRNR" id="PIRNR000446"/>
    </source>
</evidence>
<keyword evidence="8" id="KW-1185">Reference proteome</keyword>
<dbReference type="Proteomes" id="UP000281028">
    <property type="component" value="Unassembled WGS sequence"/>
</dbReference>
<dbReference type="OrthoDB" id="9805460at2"/>
<sequence>MKVFLFPGQGGQFAGMGAHLFRKYPAMIREANDILGYDIVSLCEEDMGLRLSETQYTQPAIYIVSALAYLNEVEDNGEPNVLMGHSLGEFAALYAAGAFSFETGLRLVKKRAELTCDIKSGRMAALIGMTMDEVVEILNAHQLTDIDIANYNSEKQIIISGLHADIDTAEKVFKCNNIKLYLDLNVGGPFHSRYMKPAAEKFGEYLAGIQFNPLRKKVISNVTAQAYEDDDIAALIEKNLVSTVHWYESISRVMQLSDDIVFKEIGVGDTLIGMLSFIRNTPMDLFSQ</sequence>
<dbReference type="Pfam" id="PF00698">
    <property type="entry name" value="Acyl_transf_1"/>
    <property type="match status" value="1"/>
</dbReference>
<keyword evidence="3 6" id="KW-0808">Transferase</keyword>
<evidence type="ECO:0000256" key="1">
    <source>
        <dbReference type="ARBA" id="ARBA00013258"/>
    </source>
</evidence>
<dbReference type="EC" id="2.3.1.39" evidence="1 6"/>
<reference evidence="7" key="1">
    <citation type="submission" date="2020-05" db="EMBL/GenBank/DDBJ databases">
        <title>Chitinophaga laudate sp. nov., isolated from a tropical peat swamp.</title>
        <authorList>
            <person name="Goh C.B.S."/>
            <person name="Lee M.S."/>
            <person name="Parimannan S."/>
            <person name="Pasbakhsh P."/>
            <person name="Yule C.M."/>
            <person name="Rajandas H."/>
            <person name="Loke S."/>
            <person name="Croft L."/>
            <person name="Tan J.B.L."/>
        </authorList>
    </citation>
    <scope>NUCLEOTIDE SEQUENCE</scope>
    <source>
        <strain evidence="7">Mgbs1</strain>
    </source>
</reference>
<dbReference type="AlphaFoldDB" id="A0A3S1D2M8"/>
<evidence type="ECO:0000313" key="7">
    <source>
        <dbReference type="EMBL" id="NSL85652.1"/>
    </source>
</evidence>
<organism evidence="7 8">
    <name type="scientific">Chitinophaga solisilvae</name>
    <dbReference type="NCBI Taxonomy" id="1233460"/>
    <lineage>
        <taxon>Bacteria</taxon>
        <taxon>Pseudomonadati</taxon>
        <taxon>Bacteroidota</taxon>
        <taxon>Chitinophagia</taxon>
        <taxon>Chitinophagales</taxon>
        <taxon>Chitinophagaceae</taxon>
        <taxon>Chitinophaga</taxon>
    </lineage>
</organism>
<gene>
    <name evidence="7" type="primary">fabD</name>
    <name evidence="7" type="ORF">ECE50_002340</name>
</gene>
<evidence type="ECO:0000256" key="2">
    <source>
        <dbReference type="ARBA" id="ARBA00018953"/>
    </source>
</evidence>
<dbReference type="SUPFAM" id="SSF52151">
    <property type="entry name" value="FabD/lysophospholipase-like"/>
    <property type="match status" value="1"/>
</dbReference>
<keyword evidence="4 6" id="KW-0012">Acyltransferase</keyword>